<name>A0AAV7H8I8_DENCH</name>
<dbReference type="AlphaFoldDB" id="A0AAV7H8I8"/>
<gene>
    <name evidence="2" type="ORF">IEQ34_006755</name>
</gene>
<organism evidence="2 3">
    <name type="scientific">Dendrobium chrysotoxum</name>
    <name type="common">Orchid</name>
    <dbReference type="NCBI Taxonomy" id="161865"/>
    <lineage>
        <taxon>Eukaryota</taxon>
        <taxon>Viridiplantae</taxon>
        <taxon>Streptophyta</taxon>
        <taxon>Embryophyta</taxon>
        <taxon>Tracheophyta</taxon>
        <taxon>Spermatophyta</taxon>
        <taxon>Magnoliopsida</taxon>
        <taxon>Liliopsida</taxon>
        <taxon>Asparagales</taxon>
        <taxon>Orchidaceae</taxon>
        <taxon>Epidendroideae</taxon>
        <taxon>Malaxideae</taxon>
        <taxon>Dendrobiinae</taxon>
        <taxon>Dendrobium</taxon>
    </lineage>
</organism>
<evidence type="ECO:0000313" key="3">
    <source>
        <dbReference type="Proteomes" id="UP000775213"/>
    </source>
</evidence>
<feature type="region of interest" description="Disordered" evidence="1">
    <location>
        <begin position="1"/>
        <end position="23"/>
    </location>
</feature>
<dbReference type="Proteomes" id="UP000775213">
    <property type="component" value="Unassembled WGS sequence"/>
</dbReference>
<comment type="caution">
    <text evidence="2">The sequence shown here is derived from an EMBL/GenBank/DDBJ whole genome shotgun (WGS) entry which is preliminary data.</text>
</comment>
<accession>A0AAV7H8I8</accession>
<keyword evidence="3" id="KW-1185">Reference proteome</keyword>
<dbReference type="EMBL" id="JAGFBR010000007">
    <property type="protein sequence ID" value="KAH0463969.1"/>
    <property type="molecule type" value="Genomic_DNA"/>
</dbReference>
<evidence type="ECO:0000256" key="1">
    <source>
        <dbReference type="SAM" id="MobiDB-lite"/>
    </source>
</evidence>
<evidence type="ECO:0000313" key="2">
    <source>
        <dbReference type="EMBL" id="KAH0463969.1"/>
    </source>
</evidence>
<reference evidence="2 3" key="1">
    <citation type="journal article" date="2021" name="Hortic Res">
        <title>Chromosome-scale assembly of the Dendrobium chrysotoxum genome enhances the understanding of orchid evolution.</title>
        <authorList>
            <person name="Zhang Y."/>
            <person name="Zhang G.Q."/>
            <person name="Zhang D."/>
            <person name="Liu X.D."/>
            <person name="Xu X.Y."/>
            <person name="Sun W.H."/>
            <person name="Yu X."/>
            <person name="Zhu X."/>
            <person name="Wang Z.W."/>
            <person name="Zhao X."/>
            <person name="Zhong W.Y."/>
            <person name="Chen H."/>
            <person name="Yin W.L."/>
            <person name="Huang T."/>
            <person name="Niu S.C."/>
            <person name="Liu Z.J."/>
        </authorList>
    </citation>
    <scope>NUCLEOTIDE SEQUENCE [LARGE SCALE GENOMIC DNA]</scope>
    <source>
        <strain evidence="2">Lindl</strain>
    </source>
</reference>
<sequence length="236" mass="26004">MDDDGKTDEQDGMSHTQSSACQEHENFDNLNLKIEAELNNGVPLGCKVREEEKDIVEEVERMTASIDDTGADEGGLELNDVKEKMDDSKVEDDMGFGAVVCEKIGADDYGNVNEGFKLELENLVVESIIIDSEKRNFAGDIDSTQNSIMEVVLRALSAEAEHANMVIPEVEGNPMEILKIEASGASQHWNDVAEPKSVEAEFGVWEDMEEVASDAIDPKNYFVGEKNVGPYLIKVK</sequence>
<proteinExistence type="predicted"/>
<protein>
    <submittedName>
        <fullName evidence="2">Uncharacterized protein</fullName>
    </submittedName>
</protein>